<dbReference type="InterPro" id="IPR036300">
    <property type="entry name" value="MIR_dom_sf"/>
</dbReference>
<dbReference type="PANTHER" id="PTHR10050">
    <property type="entry name" value="DOLICHYL-PHOSPHATE-MANNOSE--PROTEIN MANNOSYLTRANSFERASE"/>
    <property type="match status" value="1"/>
</dbReference>
<dbReference type="Pfam" id="PF02815">
    <property type="entry name" value="MIR"/>
    <property type="match status" value="1"/>
</dbReference>
<dbReference type="EC" id="2.4.1.109" evidence="4"/>
<dbReference type="UniPathway" id="UPA00378"/>
<feature type="domain" description="MIR" evidence="20">
    <location>
        <begin position="381"/>
        <end position="442"/>
    </location>
</feature>
<feature type="compositionally biased region" description="Polar residues" evidence="18">
    <location>
        <begin position="25"/>
        <end position="36"/>
    </location>
</feature>
<comment type="subcellular location">
    <subcellularLocation>
        <location evidence="1">Endoplasmic reticulum membrane</location>
        <topology evidence="1">Multi-pass membrane protein</topology>
    </subcellularLocation>
</comment>
<evidence type="ECO:0000256" key="17">
    <source>
        <dbReference type="ARBA" id="ARBA00079036"/>
    </source>
</evidence>
<dbReference type="PANTHER" id="PTHR10050:SF51">
    <property type="entry name" value="PROTEIN O-MANNOSYL-TRANSFERASE 1"/>
    <property type="match status" value="1"/>
</dbReference>
<feature type="domain" description="MIR" evidence="20">
    <location>
        <begin position="453"/>
        <end position="510"/>
    </location>
</feature>
<evidence type="ECO:0000256" key="19">
    <source>
        <dbReference type="SAM" id="Phobius"/>
    </source>
</evidence>
<evidence type="ECO:0000256" key="13">
    <source>
        <dbReference type="ARBA" id="ARBA00045102"/>
    </source>
</evidence>
<comment type="catalytic activity">
    <reaction evidence="13">
        <text>a di-trans,poly-cis-dolichyl beta-D-mannosyl phosphate + L-seryl-[protein] = 3-O-(alpha-D-mannosyl)-L-seryl-[protein] + a di-trans,poly-cis-dolichyl phosphate + H(+)</text>
        <dbReference type="Rhea" id="RHEA:17377"/>
        <dbReference type="Rhea" id="RHEA-COMP:9863"/>
        <dbReference type="Rhea" id="RHEA-COMP:13546"/>
        <dbReference type="Rhea" id="RHEA-COMP:19498"/>
        <dbReference type="Rhea" id="RHEA-COMP:19501"/>
        <dbReference type="ChEBI" id="CHEBI:15378"/>
        <dbReference type="ChEBI" id="CHEBI:29999"/>
        <dbReference type="ChEBI" id="CHEBI:57683"/>
        <dbReference type="ChEBI" id="CHEBI:58211"/>
        <dbReference type="ChEBI" id="CHEBI:137321"/>
        <dbReference type="EC" id="2.4.1.109"/>
    </reaction>
</comment>
<evidence type="ECO:0000256" key="3">
    <source>
        <dbReference type="ARBA" id="ARBA00007222"/>
    </source>
</evidence>
<evidence type="ECO:0000256" key="5">
    <source>
        <dbReference type="ARBA" id="ARBA00022676"/>
    </source>
</evidence>
<evidence type="ECO:0000313" key="21">
    <source>
        <dbReference type="EMBL" id="CAG6624082.1"/>
    </source>
</evidence>
<dbReference type="InterPro" id="IPR016093">
    <property type="entry name" value="MIR_motif"/>
</dbReference>
<comment type="catalytic activity">
    <reaction evidence="12">
        <text>a di-trans,poly-cis-dolichyl beta-D-mannosyl phosphate + L-threonyl-[protein] = 3-O-(alpha-D-mannosyl)-L-threonyl-[protein] + a di-trans,poly-cis-dolichyl phosphate + H(+)</text>
        <dbReference type="Rhea" id="RHEA:53396"/>
        <dbReference type="Rhea" id="RHEA-COMP:11060"/>
        <dbReference type="Rhea" id="RHEA-COMP:13547"/>
        <dbReference type="Rhea" id="RHEA-COMP:19498"/>
        <dbReference type="Rhea" id="RHEA-COMP:19501"/>
        <dbReference type="ChEBI" id="CHEBI:15378"/>
        <dbReference type="ChEBI" id="CHEBI:30013"/>
        <dbReference type="ChEBI" id="CHEBI:57683"/>
        <dbReference type="ChEBI" id="CHEBI:58211"/>
        <dbReference type="ChEBI" id="CHEBI:137323"/>
        <dbReference type="EC" id="2.4.1.109"/>
    </reaction>
</comment>
<dbReference type="EMBL" id="HBUF01056350">
    <property type="protein sequence ID" value="CAG6624082.1"/>
    <property type="molecule type" value="Transcribed_RNA"/>
</dbReference>
<feature type="transmembrane region" description="Helical" evidence="19">
    <location>
        <begin position="759"/>
        <end position="779"/>
    </location>
</feature>
<dbReference type="Pfam" id="PF16192">
    <property type="entry name" value="PMT_4TMC"/>
    <property type="match status" value="1"/>
</dbReference>
<accession>A0A8D8Q2I8</accession>
<protein>
    <recommendedName>
        <fullName evidence="16">Protein O-mannosyltransferase 1</fullName>
        <ecNumber evidence="4">2.4.1.109</ecNumber>
    </recommendedName>
    <alternativeName>
        <fullName evidence="17">Protein rotated abdomen</fullName>
    </alternativeName>
</protein>
<evidence type="ECO:0000256" key="10">
    <source>
        <dbReference type="ARBA" id="ARBA00022989"/>
    </source>
</evidence>
<dbReference type="Gene3D" id="2.80.10.50">
    <property type="match status" value="1"/>
</dbReference>
<dbReference type="CDD" id="cd23281">
    <property type="entry name" value="beta-trefoil_MIR_POMT1"/>
    <property type="match status" value="1"/>
</dbReference>
<feature type="transmembrane region" description="Helical" evidence="19">
    <location>
        <begin position="703"/>
        <end position="720"/>
    </location>
</feature>
<comment type="function">
    <text evidence="14">Rt/POMT1 and tw/POMT2 function as a protein O-mannosyltransferase in association with each other to generate and maintain normal muscle development.</text>
</comment>
<evidence type="ECO:0000256" key="12">
    <source>
        <dbReference type="ARBA" id="ARBA00045085"/>
    </source>
</evidence>
<evidence type="ECO:0000256" key="18">
    <source>
        <dbReference type="SAM" id="MobiDB-lite"/>
    </source>
</evidence>
<dbReference type="AlphaFoldDB" id="A0A8D8Q2I8"/>
<dbReference type="InterPro" id="IPR003342">
    <property type="entry name" value="ArnT-like_N"/>
</dbReference>
<evidence type="ECO:0000256" key="14">
    <source>
        <dbReference type="ARBA" id="ARBA00059310"/>
    </source>
</evidence>
<evidence type="ECO:0000256" key="11">
    <source>
        <dbReference type="ARBA" id="ARBA00023136"/>
    </source>
</evidence>
<evidence type="ECO:0000256" key="16">
    <source>
        <dbReference type="ARBA" id="ARBA00073145"/>
    </source>
</evidence>
<keyword evidence="7 19" id="KW-0812">Transmembrane</keyword>
<evidence type="ECO:0000259" key="20">
    <source>
        <dbReference type="PROSITE" id="PS50919"/>
    </source>
</evidence>
<evidence type="ECO:0000256" key="2">
    <source>
        <dbReference type="ARBA" id="ARBA00004922"/>
    </source>
</evidence>
<feature type="transmembrane region" description="Helical" evidence="19">
    <location>
        <begin position="239"/>
        <end position="258"/>
    </location>
</feature>
<keyword evidence="11 19" id="KW-0472">Membrane</keyword>
<dbReference type="GO" id="GO:0005789">
    <property type="term" value="C:endoplasmic reticulum membrane"/>
    <property type="evidence" value="ECO:0007669"/>
    <property type="project" value="UniProtKB-SubCell"/>
</dbReference>
<dbReference type="SMART" id="SM00472">
    <property type="entry name" value="MIR"/>
    <property type="match status" value="3"/>
</dbReference>
<organism evidence="21">
    <name type="scientific">Cacopsylla melanoneura</name>
    <dbReference type="NCBI Taxonomy" id="428564"/>
    <lineage>
        <taxon>Eukaryota</taxon>
        <taxon>Metazoa</taxon>
        <taxon>Ecdysozoa</taxon>
        <taxon>Arthropoda</taxon>
        <taxon>Hexapoda</taxon>
        <taxon>Insecta</taxon>
        <taxon>Pterygota</taxon>
        <taxon>Neoptera</taxon>
        <taxon>Paraneoptera</taxon>
        <taxon>Hemiptera</taxon>
        <taxon>Sternorrhyncha</taxon>
        <taxon>Psylloidea</taxon>
        <taxon>Psyllidae</taxon>
        <taxon>Psyllinae</taxon>
        <taxon>Cacopsylla</taxon>
    </lineage>
</organism>
<reference evidence="21" key="1">
    <citation type="submission" date="2021-05" db="EMBL/GenBank/DDBJ databases">
        <authorList>
            <person name="Alioto T."/>
            <person name="Alioto T."/>
            <person name="Gomez Garrido J."/>
        </authorList>
    </citation>
    <scope>NUCLEOTIDE SEQUENCE</scope>
</reference>
<feature type="region of interest" description="Disordered" evidence="18">
    <location>
        <begin position="1"/>
        <end position="70"/>
    </location>
</feature>
<feature type="transmembrane region" description="Helical" evidence="19">
    <location>
        <begin position="183"/>
        <end position="205"/>
    </location>
</feature>
<comment type="similarity">
    <text evidence="3">Belongs to the glycosyltransferase 39 family.</text>
</comment>
<dbReference type="PROSITE" id="PS50919">
    <property type="entry name" value="MIR"/>
    <property type="match status" value="3"/>
</dbReference>
<feature type="domain" description="MIR" evidence="20">
    <location>
        <begin position="516"/>
        <end position="572"/>
    </location>
</feature>
<keyword evidence="8" id="KW-0677">Repeat</keyword>
<keyword evidence="5 21" id="KW-0328">Glycosyltransferase</keyword>
<evidence type="ECO:0000256" key="1">
    <source>
        <dbReference type="ARBA" id="ARBA00004477"/>
    </source>
</evidence>
<dbReference type="SUPFAM" id="SSF82109">
    <property type="entry name" value="MIR domain"/>
    <property type="match status" value="1"/>
</dbReference>
<proteinExistence type="inferred from homology"/>
<sequence>MESNKNKSTPRTTTRNRKTRSSSNDVSGANTSSIQNGVARKVVEEEEDESLTSEPQTNGHGSSTSKESHPYPSLLEDILLTEDEEDSKKILFKKIRISFEFDIVIAALTLAAFVTRFYKLDQPHHVVFDEIHFGKHINMYIKNTFYYDAHPPLGNQLVSAVSYLAGYKGDFKFDHIGQAYKSLVPLVAMRLIPALCGTLLVPLTYSLMIELKYKQKTAAIAAFLILTDTALLTQSRFILMESMLLCFSLFGLLCVIKFSKHSTRLVSIGWWAWLTLGSISLTLAVCIKYAGLYSWYLASYIIWSDYWTRILGNRFISDRLALGHALARGIVCTVVPVTVYLAVFYAHFHILHKAGPHDTVMTSAFQASLEGGLASITKGQPLEIVHGSQVTLRYTTGKPCWLHSHAHMYPILYQDKRGSSHQQQVTCYTFKDVNNWWIVKHPDRNSITVDSPPSPIRHGDVIQLIHGMTLRALNSHDVGAPMSPQHQEVSCYVDYNISMPAQNLWRVEILNRDSVGDVWHTIRSVVRLVHTNSSQALKFSGKHLPDWGFHQYEVVTSKELNHDTVQWNVEEHRYTKQEYEDDKDRERDLVNAEMIPIKSIRLSFWSKFIELQYKMLLHESSGVSNHMYSSEPIEWPTLTRGIAYWISTEHNGQVHLLGNLVTWYSGLVSLVLYPTLLTFYLLRRRRLCYDISQSEWSQFCRSGEVFFVAYCLHYLPYYFLERTLFLHHYLTALVFKILLTASLVQHLDYLVQTKLRIRLIHFLYNLLVFVWIASILFTYKKFSVLSYGTTPLSAVDIVRLKWKDSWDFIVHKQ</sequence>
<keyword evidence="9" id="KW-0256">Endoplasmic reticulum</keyword>
<dbReference type="InterPro" id="IPR027005">
    <property type="entry name" value="PMT-like"/>
</dbReference>
<comment type="subunit">
    <text evidence="15">Interacts with tw/POMT2.</text>
</comment>
<feature type="transmembrane region" description="Helical" evidence="19">
    <location>
        <begin position="97"/>
        <end position="118"/>
    </location>
</feature>
<evidence type="ECO:0000256" key="15">
    <source>
        <dbReference type="ARBA" id="ARBA00061810"/>
    </source>
</evidence>
<comment type="pathway">
    <text evidence="2">Protein modification; protein glycosylation.</text>
</comment>
<evidence type="ECO:0000256" key="8">
    <source>
        <dbReference type="ARBA" id="ARBA00022737"/>
    </source>
</evidence>
<feature type="transmembrane region" description="Helical" evidence="19">
    <location>
        <begin position="270"/>
        <end position="290"/>
    </location>
</feature>
<feature type="transmembrane region" description="Helical" evidence="19">
    <location>
        <begin position="726"/>
        <end position="747"/>
    </location>
</feature>
<dbReference type="Pfam" id="PF02366">
    <property type="entry name" value="PMT"/>
    <property type="match status" value="1"/>
</dbReference>
<feature type="transmembrane region" description="Helical" evidence="19">
    <location>
        <begin position="663"/>
        <end position="682"/>
    </location>
</feature>
<evidence type="ECO:0000256" key="9">
    <source>
        <dbReference type="ARBA" id="ARBA00022824"/>
    </source>
</evidence>
<keyword evidence="10 19" id="KW-1133">Transmembrane helix</keyword>
<dbReference type="EMBL" id="HBUF01056351">
    <property type="protein sequence ID" value="CAG6624084.1"/>
    <property type="molecule type" value="Transcribed_RNA"/>
</dbReference>
<dbReference type="GO" id="GO:0004169">
    <property type="term" value="F:dolichyl-phosphate-mannose-protein mannosyltransferase activity"/>
    <property type="evidence" value="ECO:0007669"/>
    <property type="project" value="UniProtKB-EC"/>
</dbReference>
<feature type="compositionally biased region" description="Polar residues" evidence="18">
    <location>
        <begin position="52"/>
        <end position="65"/>
    </location>
</feature>
<keyword evidence="6 21" id="KW-0808">Transferase</keyword>
<evidence type="ECO:0000256" key="4">
    <source>
        <dbReference type="ARBA" id="ARBA00012839"/>
    </source>
</evidence>
<name>A0A8D8Q2I8_9HEMI</name>
<dbReference type="FunFam" id="2.80.10.50:FF:000012">
    <property type="entry name" value="Protein O-mannosyl-transferase 1"/>
    <property type="match status" value="1"/>
</dbReference>
<evidence type="ECO:0000256" key="6">
    <source>
        <dbReference type="ARBA" id="ARBA00022679"/>
    </source>
</evidence>
<evidence type="ECO:0000256" key="7">
    <source>
        <dbReference type="ARBA" id="ARBA00022692"/>
    </source>
</evidence>
<dbReference type="InterPro" id="IPR032421">
    <property type="entry name" value="PMT_4TMC"/>
</dbReference>
<feature type="transmembrane region" description="Helical" evidence="19">
    <location>
        <begin position="325"/>
        <end position="348"/>
    </location>
</feature>